<gene>
    <name evidence="2" type="ORF">N656DRAFT_774254</name>
</gene>
<evidence type="ECO:0000256" key="1">
    <source>
        <dbReference type="SAM" id="MobiDB-lite"/>
    </source>
</evidence>
<evidence type="ECO:0000313" key="2">
    <source>
        <dbReference type="EMBL" id="KAK4116066.1"/>
    </source>
</evidence>
<dbReference type="AlphaFoldDB" id="A0AAN6TKN7"/>
<reference evidence="2" key="1">
    <citation type="journal article" date="2023" name="Mol. Phylogenet. Evol.">
        <title>Genome-scale phylogeny and comparative genomics of the fungal order Sordariales.</title>
        <authorList>
            <person name="Hensen N."/>
            <person name="Bonometti L."/>
            <person name="Westerberg I."/>
            <person name="Brannstrom I.O."/>
            <person name="Guillou S."/>
            <person name="Cros-Aarteil S."/>
            <person name="Calhoun S."/>
            <person name="Haridas S."/>
            <person name="Kuo A."/>
            <person name="Mondo S."/>
            <person name="Pangilinan J."/>
            <person name="Riley R."/>
            <person name="LaButti K."/>
            <person name="Andreopoulos B."/>
            <person name="Lipzen A."/>
            <person name="Chen C."/>
            <person name="Yan M."/>
            <person name="Daum C."/>
            <person name="Ng V."/>
            <person name="Clum A."/>
            <person name="Steindorff A."/>
            <person name="Ohm R.A."/>
            <person name="Martin F."/>
            <person name="Silar P."/>
            <person name="Natvig D.O."/>
            <person name="Lalanne C."/>
            <person name="Gautier V."/>
            <person name="Ament-Velasquez S.L."/>
            <person name="Kruys A."/>
            <person name="Hutchinson M.I."/>
            <person name="Powell A.J."/>
            <person name="Barry K."/>
            <person name="Miller A.N."/>
            <person name="Grigoriev I.V."/>
            <person name="Debuchy R."/>
            <person name="Gladieux P."/>
            <person name="Hiltunen Thoren M."/>
            <person name="Johannesson H."/>
        </authorList>
    </citation>
    <scope>NUCLEOTIDE SEQUENCE</scope>
    <source>
        <strain evidence="2">CBS 508.74</strain>
    </source>
</reference>
<feature type="region of interest" description="Disordered" evidence="1">
    <location>
        <begin position="116"/>
        <end position="182"/>
    </location>
</feature>
<accession>A0AAN6TKN7</accession>
<proteinExistence type="predicted"/>
<keyword evidence="3" id="KW-1185">Reference proteome</keyword>
<protein>
    <submittedName>
        <fullName evidence="2">Uncharacterized protein</fullName>
    </submittedName>
</protein>
<comment type="caution">
    <text evidence="2">The sequence shown here is derived from an EMBL/GenBank/DDBJ whole genome shotgun (WGS) entry which is preliminary data.</text>
</comment>
<sequence length="182" mass="19582">MRTLPRTTRGLAMATPLRTFATRASTVDALRIRRRTSPQEQPTTTSSTTTTLHTGASILIGRDRVHWETPASSLSLDERIRSFYSTHIYHGQPPGNTGAGTGVLISAQMFGAEVKGNPTESEADVAADRSDEDPLPPGLHRVIRMPAGEAGGKPTESEEDVKADRGDEVDPLLPGVGRKNLE</sequence>
<evidence type="ECO:0000313" key="3">
    <source>
        <dbReference type="Proteomes" id="UP001302812"/>
    </source>
</evidence>
<dbReference type="GeneID" id="89938356"/>
<organism evidence="2 3">
    <name type="scientific">Canariomyces notabilis</name>
    <dbReference type="NCBI Taxonomy" id="2074819"/>
    <lineage>
        <taxon>Eukaryota</taxon>
        <taxon>Fungi</taxon>
        <taxon>Dikarya</taxon>
        <taxon>Ascomycota</taxon>
        <taxon>Pezizomycotina</taxon>
        <taxon>Sordariomycetes</taxon>
        <taxon>Sordariomycetidae</taxon>
        <taxon>Sordariales</taxon>
        <taxon>Chaetomiaceae</taxon>
        <taxon>Canariomyces</taxon>
    </lineage>
</organism>
<feature type="compositionally biased region" description="Acidic residues" evidence="1">
    <location>
        <begin position="121"/>
        <end position="134"/>
    </location>
</feature>
<feature type="region of interest" description="Disordered" evidence="1">
    <location>
        <begin position="34"/>
        <end position="55"/>
    </location>
</feature>
<dbReference type="Proteomes" id="UP001302812">
    <property type="component" value="Unassembled WGS sequence"/>
</dbReference>
<reference evidence="2" key="2">
    <citation type="submission" date="2023-05" db="EMBL/GenBank/DDBJ databases">
        <authorList>
            <consortium name="Lawrence Berkeley National Laboratory"/>
            <person name="Steindorff A."/>
            <person name="Hensen N."/>
            <person name="Bonometti L."/>
            <person name="Westerberg I."/>
            <person name="Brannstrom I.O."/>
            <person name="Guillou S."/>
            <person name="Cros-Aarteil S."/>
            <person name="Calhoun S."/>
            <person name="Haridas S."/>
            <person name="Kuo A."/>
            <person name="Mondo S."/>
            <person name="Pangilinan J."/>
            <person name="Riley R."/>
            <person name="Labutti K."/>
            <person name="Andreopoulos B."/>
            <person name="Lipzen A."/>
            <person name="Chen C."/>
            <person name="Yanf M."/>
            <person name="Daum C."/>
            <person name="Ng V."/>
            <person name="Clum A."/>
            <person name="Ohm R."/>
            <person name="Martin F."/>
            <person name="Silar P."/>
            <person name="Natvig D."/>
            <person name="Lalanne C."/>
            <person name="Gautier V."/>
            <person name="Ament-Velasquez S.L."/>
            <person name="Kruys A."/>
            <person name="Hutchinson M.I."/>
            <person name="Powell A.J."/>
            <person name="Barry K."/>
            <person name="Miller A.N."/>
            <person name="Grigoriev I.V."/>
            <person name="Debuchy R."/>
            <person name="Gladieux P."/>
            <person name="Thoren M.H."/>
            <person name="Johannesson H."/>
        </authorList>
    </citation>
    <scope>NUCLEOTIDE SEQUENCE</scope>
    <source>
        <strain evidence="2">CBS 508.74</strain>
    </source>
</reference>
<dbReference type="RefSeq" id="XP_064673636.1">
    <property type="nucleotide sequence ID" value="XM_064814231.1"/>
</dbReference>
<name>A0AAN6TKN7_9PEZI</name>
<dbReference type="EMBL" id="MU853333">
    <property type="protein sequence ID" value="KAK4116066.1"/>
    <property type="molecule type" value="Genomic_DNA"/>
</dbReference>